<dbReference type="SUPFAM" id="SSF47413">
    <property type="entry name" value="lambda repressor-like DNA-binding domains"/>
    <property type="match status" value="1"/>
</dbReference>
<organism evidence="2 3">
    <name type="scientific">Aestuariispira insulae</name>
    <dbReference type="NCBI Taxonomy" id="1461337"/>
    <lineage>
        <taxon>Bacteria</taxon>
        <taxon>Pseudomonadati</taxon>
        <taxon>Pseudomonadota</taxon>
        <taxon>Alphaproteobacteria</taxon>
        <taxon>Rhodospirillales</taxon>
        <taxon>Kiloniellaceae</taxon>
        <taxon>Aestuariispira</taxon>
    </lineage>
</organism>
<dbReference type="EMBL" id="QRDW01000003">
    <property type="protein sequence ID" value="RED51610.1"/>
    <property type="molecule type" value="Genomic_DNA"/>
</dbReference>
<comment type="caution">
    <text evidence="2">The sequence shown here is derived from an EMBL/GenBank/DDBJ whole genome shotgun (WGS) entry which is preliminary data.</text>
</comment>
<sequence>MSDTMGARIEQARLAKGLNVTQLSRRIAVKPTTLKNWESDRSEPRANKMAMVAGVLGVSVQWLLEGGEELPSYEEQLPGSVRIAKKLELALALQQRLSQILFELESDVARMQHDWAEEVSVN</sequence>
<dbReference type="Gene3D" id="1.10.260.40">
    <property type="entry name" value="lambda repressor-like DNA-binding domains"/>
    <property type="match status" value="1"/>
</dbReference>
<evidence type="ECO:0000313" key="2">
    <source>
        <dbReference type="EMBL" id="RED51610.1"/>
    </source>
</evidence>
<dbReference type="RefSeq" id="WP_218044641.1">
    <property type="nucleotide sequence ID" value="NZ_QRDW01000003.1"/>
</dbReference>
<dbReference type="PROSITE" id="PS50943">
    <property type="entry name" value="HTH_CROC1"/>
    <property type="match status" value="1"/>
</dbReference>
<dbReference type="AlphaFoldDB" id="A0A3D9HQ66"/>
<proteinExistence type="predicted"/>
<name>A0A3D9HQ66_9PROT</name>
<accession>A0A3D9HQ66</accession>
<dbReference type="SMART" id="SM00530">
    <property type="entry name" value="HTH_XRE"/>
    <property type="match status" value="1"/>
</dbReference>
<reference evidence="2 3" key="1">
    <citation type="submission" date="2018-07" db="EMBL/GenBank/DDBJ databases">
        <title>Genomic Encyclopedia of Type Strains, Phase III (KMG-III): the genomes of soil and plant-associated and newly described type strains.</title>
        <authorList>
            <person name="Whitman W."/>
        </authorList>
    </citation>
    <scope>NUCLEOTIDE SEQUENCE [LARGE SCALE GENOMIC DNA]</scope>
    <source>
        <strain evidence="2 3">CECT 8488</strain>
    </source>
</reference>
<dbReference type="Pfam" id="PF01381">
    <property type="entry name" value="HTH_3"/>
    <property type="match status" value="1"/>
</dbReference>
<gene>
    <name evidence="2" type="ORF">DFP90_103413</name>
</gene>
<keyword evidence="3" id="KW-1185">Reference proteome</keyword>
<dbReference type="InterPro" id="IPR010982">
    <property type="entry name" value="Lambda_DNA-bd_dom_sf"/>
</dbReference>
<dbReference type="Proteomes" id="UP000256845">
    <property type="component" value="Unassembled WGS sequence"/>
</dbReference>
<feature type="domain" description="HTH cro/C1-type" evidence="1">
    <location>
        <begin position="9"/>
        <end position="63"/>
    </location>
</feature>
<evidence type="ECO:0000313" key="3">
    <source>
        <dbReference type="Proteomes" id="UP000256845"/>
    </source>
</evidence>
<dbReference type="CDD" id="cd00093">
    <property type="entry name" value="HTH_XRE"/>
    <property type="match status" value="1"/>
</dbReference>
<protein>
    <submittedName>
        <fullName evidence="2">Helix-turn-helix protein</fullName>
    </submittedName>
</protein>
<dbReference type="InterPro" id="IPR001387">
    <property type="entry name" value="Cro/C1-type_HTH"/>
</dbReference>
<evidence type="ECO:0000259" key="1">
    <source>
        <dbReference type="PROSITE" id="PS50943"/>
    </source>
</evidence>
<dbReference type="GO" id="GO:0003677">
    <property type="term" value="F:DNA binding"/>
    <property type="evidence" value="ECO:0007669"/>
    <property type="project" value="InterPro"/>
</dbReference>